<feature type="region of interest" description="Disordered" evidence="1">
    <location>
        <begin position="1"/>
        <end position="21"/>
    </location>
</feature>
<dbReference type="Proteomes" id="UP000620124">
    <property type="component" value="Unassembled WGS sequence"/>
</dbReference>
<dbReference type="EMBL" id="JACAZI010000001">
    <property type="protein sequence ID" value="KAF7372664.1"/>
    <property type="molecule type" value="Genomic_DNA"/>
</dbReference>
<protein>
    <submittedName>
        <fullName evidence="2">Uncharacterized protein</fullName>
    </submittedName>
</protein>
<reference evidence="2" key="1">
    <citation type="submission" date="2020-05" db="EMBL/GenBank/DDBJ databases">
        <title>Mycena genomes resolve the evolution of fungal bioluminescence.</title>
        <authorList>
            <person name="Tsai I.J."/>
        </authorList>
    </citation>
    <scope>NUCLEOTIDE SEQUENCE</scope>
    <source>
        <strain evidence="2">CCC161011</strain>
    </source>
</reference>
<evidence type="ECO:0000313" key="2">
    <source>
        <dbReference type="EMBL" id="KAF7372664.1"/>
    </source>
</evidence>
<dbReference type="AlphaFoldDB" id="A0A8H6Z8P2"/>
<name>A0A8H6Z8P2_9AGAR</name>
<proteinExistence type="predicted"/>
<accession>A0A8H6Z8P2</accession>
<keyword evidence="3" id="KW-1185">Reference proteome</keyword>
<organism evidence="2 3">
    <name type="scientific">Mycena venus</name>
    <dbReference type="NCBI Taxonomy" id="2733690"/>
    <lineage>
        <taxon>Eukaryota</taxon>
        <taxon>Fungi</taxon>
        <taxon>Dikarya</taxon>
        <taxon>Basidiomycota</taxon>
        <taxon>Agaricomycotina</taxon>
        <taxon>Agaricomycetes</taxon>
        <taxon>Agaricomycetidae</taxon>
        <taxon>Agaricales</taxon>
        <taxon>Marasmiineae</taxon>
        <taxon>Mycenaceae</taxon>
        <taxon>Mycena</taxon>
    </lineage>
</organism>
<evidence type="ECO:0000256" key="1">
    <source>
        <dbReference type="SAM" id="MobiDB-lite"/>
    </source>
</evidence>
<sequence length="395" mass="42702">MPPKSKTKVAPPPSTQQLRAGSLGILTRRDSFPINPTAVRLTNLPPALSPRPSSPCDALRLDGAFLARMVYTRPAAPVKGSPPRYSDDTLAAEAIDGSVRRVVPPRRGMQSILGICSPDDRALALALARSLAPCWETLSTLSTRHFAPYRPLVFDPIAFDCTLDEGSLPISPPPFQSLASDPLLRSHLSAFHLSCIFFSPLVPVLVPIPAWRTKERSNSVFIFPWTQSSQPLSPSPSSAAIMSPTDQHGHDAARVYTEQAGDSDHGGISRIPANFPVEIKTFCVDGTSSVGNHVCDCIHLREFLGSTLLCSRSCADRSRDTGIGAPPSKIKHTIGCGTVAIAGRHIVYGDTCDYGTYHHTLNPKQRENRCSLTLEAESGPRVARWVVTGTFHSKN</sequence>
<comment type="caution">
    <text evidence="2">The sequence shown here is derived from an EMBL/GenBank/DDBJ whole genome shotgun (WGS) entry which is preliminary data.</text>
</comment>
<evidence type="ECO:0000313" key="3">
    <source>
        <dbReference type="Proteomes" id="UP000620124"/>
    </source>
</evidence>
<gene>
    <name evidence="2" type="ORF">MVEN_00129700</name>
</gene>